<dbReference type="SUPFAM" id="SSF50814">
    <property type="entry name" value="Lipocalins"/>
    <property type="match status" value="1"/>
</dbReference>
<dbReference type="Proteomes" id="UP000609064">
    <property type="component" value="Unassembled WGS sequence"/>
</dbReference>
<gene>
    <name evidence="1" type="ORF">GCM10011514_42150</name>
</gene>
<evidence type="ECO:0000313" key="2">
    <source>
        <dbReference type="Proteomes" id="UP000609064"/>
    </source>
</evidence>
<keyword evidence="2" id="KW-1185">Reference proteome</keyword>
<accession>A0A917DUZ6</accession>
<dbReference type="Gene3D" id="2.40.128.20">
    <property type="match status" value="1"/>
</dbReference>
<dbReference type="AlphaFoldDB" id="A0A917DUZ6"/>
<protein>
    <submittedName>
        <fullName evidence="1">Uncharacterized protein</fullName>
    </submittedName>
</protein>
<dbReference type="InterPro" id="IPR047975">
    <property type="entry name" value="Heme_bind_FMP"/>
</dbReference>
<reference evidence="1" key="2">
    <citation type="submission" date="2020-09" db="EMBL/GenBank/DDBJ databases">
        <authorList>
            <person name="Sun Q."/>
            <person name="Zhou Y."/>
        </authorList>
    </citation>
    <scope>NUCLEOTIDE SEQUENCE</scope>
    <source>
        <strain evidence="1">CGMCC 1.15958</strain>
    </source>
</reference>
<evidence type="ECO:0000313" key="1">
    <source>
        <dbReference type="EMBL" id="GGD73621.1"/>
    </source>
</evidence>
<name>A0A917DUZ6_9BACT</name>
<dbReference type="InterPro" id="IPR012674">
    <property type="entry name" value="Calycin"/>
</dbReference>
<proteinExistence type="predicted"/>
<comment type="caution">
    <text evidence="1">The sequence shown here is derived from an EMBL/GenBank/DDBJ whole genome shotgun (WGS) entry which is preliminary data.</text>
</comment>
<reference evidence="1" key="1">
    <citation type="journal article" date="2014" name="Int. J. Syst. Evol. Microbiol.">
        <title>Complete genome sequence of Corynebacterium casei LMG S-19264T (=DSM 44701T), isolated from a smear-ripened cheese.</title>
        <authorList>
            <consortium name="US DOE Joint Genome Institute (JGI-PGF)"/>
            <person name="Walter F."/>
            <person name="Albersmeier A."/>
            <person name="Kalinowski J."/>
            <person name="Ruckert C."/>
        </authorList>
    </citation>
    <scope>NUCLEOTIDE SEQUENCE</scope>
    <source>
        <strain evidence="1">CGMCC 1.15958</strain>
    </source>
</reference>
<dbReference type="RefSeq" id="WP_188769123.1">
    <property type="nucleotide sequence ID" value="NZ_BMKK01000010.1"/>
</dbReference>
<organism evidence="1 2">
    <name type="scientific">Emticicia aquatilis</name>
    <dbReference type="NCBI Taxonomy" id="1537369"/>
    <lineage>
        <taxon>Bacteria</taxon>
        <taxon>Pseudomonadati</taxon>
        <taxon>Bacteroidota</taxon>
        <taxon>Cytophagia</taxon>
        <taxon>Cytophagales</taxon>
        <taxon>Leadbetterellaceae</taxon>
        <taxon>Emticicia</taxon>
    </lineage>
</organism>
<dbReference type="EMBL" id="BMKK01000010">
    <property type="protein sequence ID" value="GGD73621.1"/>
    <property type="molecule type" value="Genomic_DNA"/>
</dbReference>
<dbReference type="NCBIfam" id="NF040572">
    <property type="entry name" value="heme_bind_FMP"/>
    <property type="match status" value="1"/>
</dbReference>
<sequence>MKTKFGVIPAGIQILTKAQASQVDLGPLTQLQGTWVSEPGMGWNVIAVPGPPQQEFILEVIPYIETLTFKPVVTASNRGPFIDGVENTQQIVGLMYEQQIHSTCETDFCNSRGFGKGQEIHAERGFFLNIQNLNSNFDVVRLSTIPHGNSVLAPGNSTTALPPNNDFFGTADTFPFAVTGQLLPGYAEGQYDTNQFAEFNQLDPNTFLQKTLGTQKLASMTTLSFSTKNSDGGILNIPFIQQNIKTTDMQAKFWIEEIENPTAGQPNILQLQYTQTINLVFPPTGVNIPVVWPHVTVNTMRKIS</sequence>